<keyword evidence="2" id="KW-1185">Reference proteome</keyword>
<evidence type="ECO:0000313" key="1">
    <source>
        <dbReference type="EMBL" id="CAG8505669.1"/>
    </source>
</evidence>
<comment type="caution">
    <text evidence="1">The sequence shown here is derived from an EMBL/GenBank/DDBJ whole genome shotgun (WGS) entry which is preliminary data.</text>
</comment>
<dbReference type="Proteomes" id="UP000789525">
    <property type="component" value="Unassembled WGS sequence"/>
</dbReference>
<reference evidence="1" key="1">
    <citation type="submission" date="2021-06" db="EMBL/GenBank/DDBJ databases">
        <authorList>
            <person name="Kallberg Y."/>
            <person name="Tangrot J."/>
            <person name="Rosling A."/>
        </authorList>
    </citation>
    <scope>NUCLEOTIDE SEQUENCE</scope>
    <source>
        <strain evidence="1">CL356</strain>
    </source>
</reference>
<sequence length="535" mass="60861">MTKVKFQEIDIFEAEYEYANEAAYSCLFSSSCEFKDTGELQDKIPQIENDGIEIPSQGAEVAGQSNEDAHESIRRRMGDLACNKAGTQGIDAEKVNQIIYEATKGTPFFENEARKDAAVSVRIGRLKDRYEALKKKDLSTFSFAVDNMIYKYERERDLSHTIVHVDMDAFYASVEERDYPELKNVPIAVGDNMMLSTSSYEARKYTAVSNKIREIFARYDPNFSPVSLDEAYLDVTSYIQNNNKSPEEISQQIRNDIFVETKLTASAGIGANMLLAKIMESETPVDLRLMGIRLTKLRPRDIEMKCGVKRYFPVMGNGVYKKIRSEQSGGEESANNVESPNVVKNITSTSNSKSKWHEVPAIARFFKCPNCERQYINEKIVHVNDHLDQCPIRSTNPEDFRNELILKTNVNPTFGGDITPDTIDCFCSRNEKFDGVAYNRSDGRVDRTLIEISDGNDQQPWKEITNHPNVNHADVGQNDQSLGNFLDTENIPEGQKLGFWECPICQKVFKKPTYMRINSHVDVCLRKGVLLRNRR</sequence>
<accession>A0ACA9L4I5</accession>
<name>A0ACA9L4I5_9GLOM</name>
<proteinExistence type="predicted"/>
<evidence type="ECO:0000313" key="2">
    <source>
        <dbReference type="Proteomes" id="UP000789525"/>
    </source>
</evidence>
<protein>
    <submittedName>
        <fullName evidence="1">2629_t:CDS:1</fullName>
    </submittedName>
</protein>
<gene>
    <name evidence="1" type="ORF">ACOLOM_LOCUS2992</name>
</gene>
<organism evidence="1 2">
    <name type="scientific">Acaulospora colombiana</name>
    <dbReference type="NCBI Taxonomy" id="27376"/>
    <lineage>
        <taxon>Eukaryota</taxon>
        <taxon>Fungi</taxon>
        <taxon>Fungi incertae sedis</taxon>
        <taxon>Mucoromycota</taxon>
        <taxon>Glomeromycotina</taxon>
        <taxon>Glomeromycetes</taxon>
        <taxon>Diversisporales</taxon>
        <taxon>Acaulosporaceae</taxon>
        <taxon>Acaulospora</taxon>
    </lineage>
</organism>
<dbReference type="EMBL" id="CAJVPT010004232">
    <property type="protein sequence ID" value="CAG8505669.1"/>
    <property type="molecule type" value="Genomic_DNA"/>
</dbReference>